<keyword evidence="2" id="KW-1185">Reference proteome</keyword>
<proteinExistence type="predicted"/>
<evidence type="ECO:0000313" key="1">
    <source>
        <dbReference type="EMBL" id="KAF2239530.1"/>
    </source>
</evidence>
<name>A0A6A6HQ07_VIRVR</name>
<dbReference type="Proteomes" id="UP000800092">
    <property type="component" value="Unassembled WGS sequence"/>
</dbReference>
<gene>
    <name evidence="1" type="ORF">EV356DRAFT_102841</name>
</gene>
<reference evidence="1" key="1">
    <citation type="journal article" date="2020" name="Stud. Mycol.">
        <title>101 Dothideomycetes genomes: a test case for predicting lifestyles and emergence of pathogens.</title>
        <authorList>
            <person name="Haridas S."/>
            <person name="Albert R."/>
            <person name="Binder M."/>
            <person name="Bloem J."/>
            <person name="Labutti K."/>
            <person name="Salamov A."/>
            <person name="Andreopoulos B."/>
            <person name="Baker S."/>
            <person name="Barry K."/>
            <person name="Bills G."/>
            <person name="Bluhm B."/>
            <person name="Cannon C."/>
            <person name="Castanera R."/>
            <person name="Culley D."/>
            <person name="Daum C."/>
            <person name="Ezra D."/>
            <person name="Gonzalez J."/>
            <person name="Henrissat B."/>
            <person name="Kuo A."/>
            <person name="Liang C."/>
            <person name="Lipzen A."/>
            <person name="Lutzoni F."/>
            <person name="Magnuson J."/>
            <person name="Mondo S."/>
            <person name="Nolan M."/>
            <person name="Ohm R."/>
            <person name="Pangilinan J."/>
            <person name="Park H.-J."/>
            <person name="Ramirez L."/>
            <person name="Alfaro M."/>
            <person name="Sun H."/>
            <person name="Tritt A."/>
            <person name="Yoshinaga Y."/>
            <person name="Zwiers L.-H."/>
            <person name="Turgeon B."/>
            <person name="Goodwin S."/>
            <person name="Spatafora J."/>
            <person name="Crous P."/>
            <person name="Grigoriev I."/>
        </authorList>
    </citation>
    <scope>NUCLEOTIDE SEQUENCE</scope>
    <source>
        <strain evidence="1">Tuck. ex Michener</strain>
    </source>
</reference>
<dbReference type="AlphaFoldDB" id="A0A6A6HQ07"/>
<accession>A0A6A6HQ07</accession>
<sequence>MTKVISSTRPVVGPLTTVFTPPPGCFDVYKGAIPNILTQGVSCSSSFWAEGLRSETDTYLKPNENCFPPGRVLDEQIDMVTGLLPYSPGLFCPSGYTTACSSAILPKGLPPATTTDSSFAFSPNLLSGETAAACCPRGFSCVPNINILGPNAQGGCILAPSTGSISVTNCGEGQPTTISPNFKTIGTETITGTKTTWTEQEHIQ</sequence>
<evidence type="ECO:0000313" key="2">
    <source>
        <dbReference type="Proteomes" id="UP000800092"/>
    </source>
</evidence>
<dbReference type="EMBL" id="ML991772">
    <property type="protein sequence ID" value="KAF2239530.1"/>
    <property type="molecule type" value="Genomic_DNA"/>
</dbReference>
<protein>
    <submittedName>
        <fullName evidence="1">Uncharacterized protein</fullName>
    </submittedName>
</protein>
<organism evidence="1 2">
    <name type="scientific">Viridothelium virens</name>
    <name type="common">Speckled blister lichen</name>
    <name type="synonym">Trypethelium virens</name>
    <dbReference type="NCBI Taxonomy" id="1048519"/>
    <lineage>
        <taxon>Eukaryota</taxon>
        <taxon>Fungi</taxon>
        <taxon>Dikarya</taxon>
        <taxon>Ascomycota</taxon>
        <taxon>Pezizomycotina</taxon>
        <taxon>Dothideomycetes</taxon>
        <taxon>Dothideomycetes incertae sedis</taxon>
        <taxon>Trypetheliales</taxon>
        <taxon>Trypetheliaceae</taxon>
        <taxon>Viridothelium</taxon>
    </lineage>
</organism>
<dbReference type="OrthoDB" id="5429716at2759"/>